<evidence type="ECO:0000313" key="4">
    <source>
        <dbReference type="EMBL" id="MCB8611141.1"/>
    </source>
</evidence>
<evidence type="ECO:0000313" key="5">
    <source>
        <dbReference type="Proteomes" id="UP001198439"/>
    </source>
</evidence>
<keyword evidence="2" id="KW-0812">Transmembrane</keyword>
<dbReference type="InterPro" id="IPR037185">
    <property type="entry name" value="EmrE-like"/>
</dbReference>
<dbReference type="GO" id="GO:0016020">
    <property type="term" value="C:membrane"/>
    <property type="evidence" value="ECO:0007669"/>
    <property type="project" value="InterPro"/>
</dbReference>
<dbReference type="InterPro" id="IPR000620">
    <property type="entry name" value="EamA_dom"/>
</dbReference>
<protein>
    <submittedName>
        <fullName evidence="4">EamA family transporter</fullName>
    </submittedName>
</protein>
<keyword evidence="2" id="KW-1133">Transmembrane helix</keyword>
<organism evidence="4 5">
    <name type="scientific">Faecalibacillus faecis</name>
    <dbReference type="NCBI Taxonomy" id="1982628"/>
    <lineage>
        <taxon>Bacteria</taxon>
        <taxon>Bacillati</taxon>
        <taxon>Bacillota</taxon>
        <taxon>Erysipelotrichia</taxon>
        <taxon>Erysipelotrichales</taxon>
        <taxon>Coprobacillaceae</taxon>
        <taxon>Faecalibacillus</taxon>
    </lineage>
</organism>
<reference evidence="4" key="1">
    <citation type="submission" date="2021-10" db="EMBL/GenBank/DDBJ databases">
        <title>Collection of gut derived symbiotic bacterial strains cultured from healthy donors.</title>
        <authorList>
            <person name="Lin H."/>
            <person name="Littmann E."/>
            <person name="Kohout C."/>
            <person name="Pamer E.G."/>
        </authorList>
    </citation>
    <scope>NUCLEOTIDE SEQUENCE</scope>
    <source>
        <strain evidence="4">DFI.4.48</strain>
    </source>
</reference>
<dbReference type="EMBL" id="JAJDKZ010000037">
    <property type="protein sequence ID" value="MCB8611141.1"/>
    <property type="molecule type" value="Genomic_DNA"/>
</dbReference>
<evidence type="ECO:0000259" key="3">
    <source>
        <dbReference type="Pfam" id="PF00892"/>
    </source>
</evidence>
<dbReference type="Proteomes" id="UP001198439">
    <property type="component" value="Unassembled WGS sequence"/>
</dbReference>
<dbReference type="SUPFAM" id="SSF103481">
    <property type="entry name" value="Multidrug resistance efflux transporter EmrE"/>
    <property type="match status" value="1"/>
</dbReference>
<accession>A0AAW4VSL7</accession>
<evidence type="ECO:0000256" key="2">
    <source>
        <dbReference type="SAM" id="Phobius"/>
    </source>
</evidence>
<proteinExistence type="inferred from homology"/>
<evidence type="ECO:0000256" key="1">
    <source>
        <dbReference type="ARBA" id="ARBA00007362"/>
    </source>
</evidence>
<keyword evidence="2" id="KW-0472">Membrane</keyword>
<gene>
    <name evidence="4" type="ORF">LJD69_11125</name>
</gene>
<sequence>MSTRTWFFLIVSGLSTGASWLCYYKALQMGPASVVVPIDKLSLVVTVIFSY</sequence>
<name>A0AAW4VSL7_9FIRM</name>
<dbReference type="Pfam" id="PF00892">
    <property type="entry name" value="EamA"/>
    <property type="match status" value="1"/>
</dbReference>
<comment type="similarity">
    <text evidence="1">Belongs to the EamA transporter family.</text>
</comment>
<comment type="caution">
    <text evidence="4">The sequence shown here is derived from an EMBL/GenBank/DDBJ whole genome shotgun (WGS) entry which is preliminary data.</text>
</comment>
<feature type="domain" description="EamA" evidence="3">
    <location>
        <begin position="3"/>
        <end position="51"/>
    </location>
</feature>
<dbReference type="AlphaFoldDB" id="A0AAW4VSL7"/>
<feature type="transmembrane region" description="Helical" evidence="2">
    <location>
        <begin position="6"/>
        <end position="24"/>
    </location>
</feature>
<dbReference type="RefSeq" id="WP_227279960.1">
    <property type="nucleotide sequence ID" value="NZ_JAJDKR010000037.1"/>
</dbReference>